<evidence type="ECO:0000313" key="4">
    <source>
        <dbReference type="Proteomes" id="UP000615455"/>
    </source>
</evidence>
<dbReference type="Proteomes" id="UP000615455">
    <property type="component" value="Unassembled WGS sequence"/>
</dbReference>
<sequence length="294" mass="32581">MSIQNVELVLDAKATLAEGPSWYAKEEKLYWVDIIGQKFGRFDPATGENEDYSIGEHVGAVVPAGDNKVMLATQSGFQWYDLLDRKLTALIDPEAHIPGNRFNDGKCDAQGRFWAGTMDNAEQSESGALYVLDTDCSYRKVFDGVGVSNGIAWSLDEKEMYYVDSMKKLVYSFDFDAERGQISNPQVLIDFRDEQGFPDGMTIDEEGMLWIAHWDGWQVSRWNPRTKQKLSSIAVPAAKASSCMFGGKDLDVLYITTARKGLQPEQAADQPHAGGLFAVKPGVKGTKTYSFGQA</sequence>
<dbReference type="SUPFAM" id="SSF63829">
    <property type="entry name" value="Calcium-dependent phosphotriesterase"/>
    <property type="match status" value="1"/>
</dbReference>
<dbReference type="PANTHER" id="PTHR10907:SF47">
    <property type="entry name" value="REGUCALCIN"/>
    <property type="match status" value="1"/>
</dbReference>
<protein>
    <submittedName>
        <fullName evidence="3">Regucalcin-like protein</fullName>
    </submittedName>
</protein>
<dbReference type="Gene3D" id="2.120.10.30">
    <property type="entry name" value="TolB, C-terminal domain"/>
    <property type="match status" value="1"/>
</dbReference>
<name>A0ABQ2BSJ0_9BACL</name>
<evidence type="ECO:0000313" key="3">
    <source>
        <dbReference type="EMBL" id="GGI43948.1"/>
    </source>
</evidence>
<dbReference type="EMBL" id="BMHE01000001">
    <property type="protein sequence ID" value="GGI43948.1"/>
    <property type="molecule type" value="Genomic_DNA"/>
</dbReference>
<evidence type="ECO:0000256" key="1">
    <source>
        <dbReference type="ARBA" id="ARBA00008853"/>
    </source>
</evidence>
<keyword evidence="4" id="KW-1185">Reference proteome</keyword>
<reference evidence="4" key="1">
    <citation type="journal article" date="2019" name="Int. J. Syst. Evol. Microbiol.">
        <title>The Global Catalogue of Microorganisms (GCM) 10K type strain sequencing project: providing services to taxonomists for standard genome sequencing and annotation.</title>
        <authorList>
            <consortium name="The Broad Institute Genomics Platform"/>
            <consortium name="The Broad Institute Genome Sequencing Center for Infectious Disease"/>
            <person name="Wu L."/>
            <person name="Ma J."/>
        </authorList>
    </citation>
    <scope>NUCLEOTIDE SEQUENCE [LARGE SCALE GENOMIC DNA]</scope>
    <source>
        <strain evidence="4">CGMCC 1.15043</strain>
    </source>
</reference>
<dbReference type="InterPro" id="IPR013658">
    <property type="entry name" value="SGL"/>
</dbReference>
<dbReference type="RefSeq" id="WP_189006924.1">
    <property type="nucleotide sequence ID" value="NZ_BMHE01000001.1"/>
</dbReference>
<dbReference type="PANTHER" id="PTHR10907">
    <property type="entry name" value="REGUCALCIN"/>
    <property type="match status" value="1"/>
</dbReference>
<proteinExistence type="inferred from homology"/>
<dbReference type="Pfam" id="PF08450">
    <property type="entry name" value="SGL"/>
    <property type="match status" value="1"/>
</dbReference>
<accession>A0ABQ2BSJ0</accession>
<evidence type="ECO:0000259" key="2">
    <source>
        <dbReference type="Pfam" id="PF08450"/>
    </source>
</evidence>
<comment type="caution">
    <text evidence="3">The sequence shown here is derived from an EMBL/GenBank/DDBJ whole genome shotgun (WGS) entry which is preliminary data.</text>
</comment>
<feature type="domain" description="SMP-30/Gluconolactonase/LRE-like region" evidence="2">
    <location>
        <begin position="16"/>
        <end position="259"/>
    </location>
</feature>
<gene>
    <name evidence="3" type="ORF">GCM10008018_04670</name>
</gene>
<comment type="similarity">
    <text evidence="1">Belongs to the SMP-30/CGR1 family.</text>
</comment>
<dbReference type="InterPro" id="IPR005511">
    <property type="entry name" value="SMP-30"/>
</dbReference>
<dbReference type="InterPro" id="IPR011042">
    <property type="entry name" value="6-blade_b-propeller_TolB-like"/>
</dbReference>
<organism evidence="3 4">
    <name type="scientific">Paenibacillus marchantiophytorum</name>
    <dbReference type="NCBI Taxonomy" id="1619310"/>
    <lineage>
        <taxon>Bacteria</taxon>
        <taxon>Bacillati</taxon>
        <taxon>Bacillota</taxon>
        <taxon>Bacilli</taxon>
        <taxon>Bacillales</taxon>
        <taxon>Paenibacillaceae</taxon>
        <taxon>Paenibacillus</taxon>
    </lineage>
</organism>
<dbReference type="PRINTS" id="PR01790">
    <property type="entry name" value="SMP30FAMILY"/>
</dbReference>